<feature type="non-terminal residue" evidence="1">
    <location>
        <position position="1"/>
    </location>
</feature>
<gene>
    <name evidence="1" type="ORF">HMPREF9455_04028</name>
</gene>
<evidence type="ECO:0000313" key="1">
    <source>
        <dbReference type="EMBL" id="EGJ99614.1"/>
    </source>
</evidence>
<proteinExistence type="predicted"/>
<dbReference type="Proteomes" id="UP000004913">
    <property type="component" value="Unassembled WGS sequence"/>
</dbReference>
<organism evidence="1 2">
    <name type="scientific">Dysgonomonas gadei ATCC BAA-286</name>
    <dbReference type="NCBI Taxonomy" id="742766"/>
    <lineage>
        <taxon>Bacteria</taxon>
        <taxon>Pseudomonadati</taxon>
        <taxon>Bacteroidota</taxon>
        <taxon>Bacteroidia</taxon>
        <taxon>Bacteroidales</taxon>
        <taxon>Dysgonomonadaceae</taxon>
        <taxon>Dysgonomonas</taxon>
    </lineage>
</organism>
<name>F5J3W1_9BACT</name>
<protein>
    <submittedName>
        <fullName evidence="1">Uncharacterized protein</fullName>
    </submittedName>
</protein>
<comment type="caution">
    <text evidence="1">The sequence shown here is derived from an EMBL/GenBank/DDBJ whole genome shotgun (WGS) entry which is preliminary data.</text>
</comment>
<dbReference type="HOGENOM" id="CLU_3393400_0_0_10"/>
<dbReference type="EMBL" id="ADLV01000056">
    <property type="protein sequence ID" value="EGJ99614.1"/>
    <property type="molecule type" value="Genomic_DNA"/>
</dbReference>
<keyword evidence="2" id="KW-1185">Reference proteome</keyword>
<dbReference type="AlphaFoldDB" id="F5J3W1"/>
<accession>F5J3W1</accession>
<sequence length="31" mass="3591">KGEKGIETVIQNLKQPKDNQRNNLTVVERLK</sequence>
<evidence type="ECO:0000313" key="2">
    <source>
        <dbReference type="Proteomes" id="UP000004913"/>
    </source>
</evidence>
<reference evidence="1 2" key="1">
    <citation type="submission" date="2011-04" db="EMBL/GenBank/DDBJ databases">
        <title>The Genome Sequence of Dysgonomonas gadei ATCC BAA-286.</title>
        <authorList>
            <consortium name="The Broad Institute Genome Sequencing Platform"/>
            <person name="Earl A."/>
            <person name="Ward D."/>
            <person name="Feldgarden M."/>
            <person name="Gevers D."/>
            <person name="Pudlo N."/>
            <person name="Martens E."/>
            <person name="Allen-Vercoe E."/>
            <person name="Young S.K."/>
            <person name="Zeng Q."/>
            <person name="Gargeya S."/>
            <person name="Fitzgerald M."/>
            <person name="Haas B."/>
            <person name="Abouelleil A."/>
            <person name="Alvarado L."/>
            <person name="Arachchi H.M."/>
            <person name="Berlin A."/>
            <person name="Brown A."/>
            <person name="Chapman S.B."/>
            <person name="Chen Z."/>
            <person name="Dunbar C."/>
            <person name="Freedman E."/>
            <person name="Gearin G."/>
            <person name="Gellesch M."/>
            <person name="Goldberg J."/>
            <person name="Griggs A."/>
            <person name="Gujja S."/>
            <person name="Heiman D."/>
            <person name="Howarth C."/>
            <person name="Larson L."/>
            <person name="Lui A."/>
            <person name="MacDonald P.J.P."/>
            <person name="Mehta T."/>
            <person name="Montmayeur A."/>
            <person name="Murphy C."/>
            <person name="Neiman D."/>
            <person name="Pearson M."/>
            <person name="Priest M."/>
            <person name="Roberts A."/>
            <person name="Saif S."/>
            <person name="Shea T."/>
            <person name="Shenoy N."/>
            <person name="Sisk P."/>
            <person name="Stolte C."/>
            <person name="Sykes S."/>
            <person name="Yandava C."/>
            <person name="Wortman J."/>
            <person name="Nusbaum C."/>
            <person name="Birren B."/>
        </authorList>
    </citation>
    <scope>NUCLEOTIDE SEQUENCE [LARGE SCALE GENOMIC DNA]</scope>
    <source>
        <strain evidence="1 2">ATCC BAA-286</strain>
    </source>
</reference>